<dbReference type="SUPFAM" id="SSF56112">
    <property type="entry name" value="Protein kinase-like (PK-like)"/>
    <property type="match status" value="1"/>
</dbReference>
<dbReference type="CDD" id="cd14053">
    <property type="entry name" value="STKc_ACVR2"/>
    <property type="match status" value="1"/>
</dbReference>
<dbReference type="Proteomes" id="UP000694888">
    <property type="component" value="Unplaced"/>
</dbReference>
<dbReference type="Gene3D" id="2.10.60.10">
    <property type="entry name" value="CD59"/>
    <property type="match status" value="1"/>
</dbReference>
<evidence type="ECO:0000256" key="2">
    <source>
        <dbReference type="ARBA" id="ARBA00009605"/>
    </source>
</evidence>
<keyword evidence="13" id="KW-0479">Metal-binding</keyword>
<dbReference type="PROSITE" id="PS50011">
    <property type="entry name" value="PROTEIN_KINASE_DOM"/>
    <property type="match status" value="1"/>
</dbReference>
<keyword evidence="13" id="KW-0460">Magnesium</keyword>
<dbReference type="GeneID" id="101858649"/>
<name>A0ABM0JX04_APLCA</name>
<dbReference type="SUPFAM" id="SSF57302">
    <property type="entry name" value="Snake toxin-like"/>
    <property type="match status" value="1"/>
</dbReference>
<keyword evidence="9 13" id="KW-0067">ATP-binding</keyword>
<dbReference type="InterPro" id="IPR000333">
    <property type="entry name" value="TGFB_receptor"/>
</dbReference>
<keyword evidence="13" id="KW-0464">Manganese</keyword>
<evidence type="ECO:0000313" key="17">
    <source>
        <dbReference type="Proteomes" id="UP000694888"/>
    </source>
</evidence>
<evidence type="ECO:0000256" key="11">
    <source>
        <dbReference type="ARBA" id="ARBA00023136"/>
    </source>
</evidence>
<feature type="transmembrane region" description="Helical" evidence="13">
    <location>
        <begin position="172"/>
        <end position="193"/>
    </location>
</feature>
<evidence type="ECO:0000256" key="4">
    <source>
        <dbReference type="ARBA" id="ARBA00022679"/>
    </source>
</evidence>
<dbReference type="InterPro" id="IPR000719">
    <property type="entry name" value="Prot_kinase_dom"/>
</dbReference>
<sequence length="658" mass="72547">MWVKMDVILQWVISLTFVVLIILPKHADGKVHKGTSQCEFYDHMDCYNEGKCTPTVEVCQNMMTSNKVSLDEPDNHMLCYATWKYSNNTLQLVKKGCWMNDDICYGNKQCVENRIGLALNYCCCDGEMCNHEVFFRPSVDTLAADNSQSTKEDERGGDVVRRAGEQQLTNTLLYSIVPIAGVGLLVVTLFFMWRRHQRHLGHTQLPTVDPSLAPTPSQSSLNLQLLELYARGRYGSIWKAQMPDQFVAVKIFPLQDKHSWRAELDIYNLPHMKHENILTFIASEKKDDSLCTELWLITEFQDKGSLCDYLKGNIISWAQLCRIGETMTCGLAYLHDEIPATYNSPAKPAVAHRDFKSKNVLLKPDLSACIADFGLALMFEPGKAFSETHTQVGTRRYMAPEVLEGAICFNRDSFLRIDMYACGLIIWELMSRCAAADGPVDDYHLPFEAEVGLQPSLEEMQTLVVAQKIRPAFNCTWYKHMGLSNLISTVEECWDQDAEARLSAGCVQERISQLARTINSGGHVSGGGGGGMLQLQQQQQLPELTNSSSSNPAMMSTVVPPPPMPHPGSVAHLQSMPQHPPPPPPPAALIHMGGGGGGPPPTRAAPPPPPVALPTTQPAPAVNNSNNTASSFVPSPAVIDTVTLPDAYSGVPKDMSSC</sequence>
<evidence type="ECO:0000259" key="16">
    <source>
        <dbReference type="PROSITE" id="PS50011"/>
    </source>
</evidence>
<feature type="compositionally biased region" description="Pro residues" evidence="14">
    <location>
        <begin position="578"/>
        <end position="587"/>
    </location>
</feature>
<keyword evidence="10 13" id="KW-1133">Transmembrane helix</keyword>
<comment type="subcellular location">
    <subcellularLocation>
        <location evidence="1 13">Membrane</location>
        <topology evidence="1 13">Single-pass type I membrane protein</topology>
    </subcellularLocation>
</comment>
<dbReference type="PROSITE" id="PS00108">
    <property type="entry name" value="PROTEIN_KINASE_ST"/>
    <property type="match status" value="1"/>
</dbReference>
<evidence type="ECO:0000256" key="14">
    <source>
        <dbReference type="SAM" id="MobiDB-lite"/>
    </source>
</evidence>
<evidence type="ECO:0000256" key="6">
    <source>
        <dbReference type="ARBA" id="ARBA00022729"/>
    </source>
</evidence>
<keyword evidence="17" id="KW-1185">Reference proteome</keyword>
<keyword evidence="5 13" id="KW-0812">Transmembrane</keyword>
<dbReference type="Pfam" id="PF00069">
    <property type="entry name" value="Pkinase"/>
    <property type="match status" value="1"/>
</dbReference>
<reference evidence="18" key="1">
    <citation type="submission" date="2025-08" db="UniProtKB">
        <authorList>
            <consortium name="RefSeq"/>
        </authorList>
    </citation>
    <scope>IDENTIFICATION</scope>
</reference>
<dbReference type="InterPro" id="IPR011009">
    <property type="entry name" value="Kinase-like_dom_sf"/>
</dbReference>
<keyword evidence="4 13" id="KW-0808">Transferase</keyword>
<dbReference type="RefSeq" id="XP_005103541.1">
    <property type="nucleotide sequence ID" value="XM_005103484.3"/>
</dbReference>
<evidence type="ECO:0000256" key="9">
    <source>
        <dbReference type="ARBA" id="ARBA00022840"/>
    </source>
</evidence>
<dbReference type="CDD" id="cd23615">
    <property type="entry name" value="TFP_LU_ECD_ACVR2"/>
    <property type="match status" value="1"/>
</dbReference>
<feature type="domain" description="Protein kinase" evidence="16">
    <location>
        <begin position="223"/>
        <end position="514"/>
    </location>
</feature>
<evidence type="ECO:0000313" key="18">
    <source>
        <dbReference type="RefSeq" id="XP_005103541.1"/>
    </source>
</evidence>
<dbReference type="PANTHER" id="PTHR23255:SF98">
    <property type="entry name" value="SERINE_THREONINE-PROTEIN KINASE RECEPTOR"/>
    <property type="match status" value="1"/>
</dbReference>
<dbReference type="PANTHER" id="PTHR23255">
    <property type="entry name" value="TRANSFORMING GROWTH FACTOR-BETA RECEPTOR TYPE I AND II"/>
    <property type="match status" value="1"/>
</dbReference>
<keyword evidence="7 13" id="KW-0547">Nucleotide-binding</keyword>
<evidence type="ECO:0000256" key="13">
    <source>
        <dbReference type="RuleBase" id="RU361271"/>
    </source>
</evidence>
<keyword evidence="12 13" id="KW-0675">Receptor</keyword>
<comment type="similarity">
    <text evidence="2 13">Belongs to the protein kinase superfamily. TKL Ser/Thr protein kinase family. TGFB receptor subfamily.</text>
</comment>
<feature type="region of interest" description="Disordered" evidence="14">
    <location>
        <begin position="538"/>
        <end position="637"/>
    </location>
</feature>
<protein>
    <recommendedName>
        <fullName evidence="13">Serine/threonine-protein kinase receptor</fullName>
        <ecNumber evidence="13">2.7.11.30</ecNumber>
    </recommendedName>
</protein>
<dbReference type="InterPro" id="IPR045860">
    <property type="entry name" value="Snake_toxin-like_sf"/>
</dbReference>
<feature type="chain" id="PRO_5045939368" description="Serine/threonine-protein kinase receptor" evidence="15">
    <location>
        <begin position="30"/>
        <end position="658"/>
    </location>
</feature>
<keyword evidence="11 13" id="KW-0472">Membrane</keyword>
<dbReference type="Gene3D" id="1.10.510.10">
    <property type="entry name" value="Transferase(Phosphotransferase) domain 1"/>
    <property type="match status" value="1"/>
</dbReference>
<accession>A0ABM0JX04</accession>
<evidence type="ECO:0000256" key="7">
    <source>
        <dbReference type="ARBA" id="ARBA00022741"/>
    </source>
</evidence>
<dbReference type="PRINTS" id="PR00653">
    <property type="entry name" value="ACTIVIN2R"/>
</dbReference>
<keyword evidence="6 15" id="KW-0732">Signal</keyword>
<evidence type="ECO:0000256" key="5">
    <source>
        <dbReference type="ARBA" id="ARBA00022692"/>
    </source>
</evidence>
<keyword evidence="3 13" id="KW-0723">Serine/threonine-protein kinase</keyword>
<feature type="signal peptide" evidence="15">
    <location>
        <begin position="1"/>
        <end position="29"/>
    </location>
</feature>
<evidence type="ECO:0000256" key="15">
    <source>
        <dbReference type="SAM" id="SignalP"/>
    </source>
</evidence>
<evidence type="ECO:0000256" key="12">
    <source>
        <dbReference type="ARBA" id="ARBA00023170"/>
    </source>
</evidence>
<dbReference type="InterPro" id="IPR008271">
    <property type="entry name" value="Ser/Thr_kinase_AS"/>
</dbReference>
<evidence type="ECO:0000256" key="10">
    <source>
        <dbReference type="ARBA" id="ARBA00022989"/>
    </source>
</evidence>
<comment type="catalytic activity">
    <reaction evidence="13">
        <text>L-threonyl-[receptor-protein] + ATP = O-phospho-L-threonyl-[receptor-protein] + ADP + H(+)</text>
        <dbReference type="Rhea" id="RHEA:44880"/>
        <dbReference type="Rhea" id="RHEA-COMP:11024"/>
        <dbReference type="Rhea" id="RHEA-COMP:11025"/>
        <dbReference type="ChEBI" id="CHEBI:15378"/>
        <dbReference type="ChEBI" id="CHEBI:30013"/>
        <dbReference type="ChEBI" id="CHEBI:30616"/>
        <dbReference type="ChEBI" id="CHEBI:61977"/>
        <dbReference type="ChEBI" id="CHEBI:456216"/>
        <dbReference type="EC" id="2.7.11.30"/>
    </reaction>
</comment>
<proteinExistence type="inferred from homology"/>
<feature type="compositionally biased region" description="Pro residues" evidence="14">
    <location>
        <begin position="598"/>
        <end position="612"/>
    </location>
</feature>
<evidence type="ECO:0000256" key="3">
    <source>
        <dbReference type="ARBA" id="ARBA00022527"/>
    </source>
</evidence>
<keyword evidence="8 13" id="KW-0418">Kinase</keyword>
<organism evidence="17 18">
    <name type="scientific">Aplysia californica</name>
    <name type="common">California sea hare</name>
    <dbReference type="NCBI Taxonomy" id="6500"/>
    <lineage>
        <taxon>Eukaryota</taxon>
        <taxon>Metazoa</taxon>
        <taxon>Spiralia</taxon>
        <taxon>Lophotrochozoa</taxon>
        <taxon>Mollusca</taxon>
        <taxon>Gastropoda</taxon>
        <taxon>Heterobranchia</taxon>
        <taxon>Euthyneura</taxon>
        <taxon>Tectipleura</taxon>
        <taxon>Aplysiida</taxon>
        <taxon>Aplysioidea</taxon>
        <taxon>Aplysiidae</taxon>
        <taxon>Aplysia</taxon>
    </lineage>
</organism>
<comment type="cofactor">
    <cofactor evidence="13">
        <name>Mg(2+)</name>
        <dbReference type="ChEBI" id="CHEBI:18420"/>
    </cofactor>
    <cofactor evidence="13">
        <name>Mn(2+)</name>
        <dbReference type="ChEBI" id="CHEBI:29035"/>
    </cofactor>
</comment>
<gene>
    <name evidence="18" type="primary">LOC101858649</name>
</gene>
<dbReference type="EC" id="2.7.11.30" evidence="13"/>
<evidence type="ECO:0000256" key="8">
    <source>
        <dbReference type="ARBA" id="ARBA00022777"/>
    </source>
</evidence>
<evidence type="ECO:0000256" key="1">
    <source>
        <dbReference type="ARBA" id="ARBA00004479"/>
    </source>
</evidence>
<dbReference type="Gene3D" id="3.30.200.20">
    <property type="entry name" value="Phosphorylase Kinase, domain 1"/>
    <property type="match status" value="1"/>
</dbReference>
<feature type="compositionally biased region" description="Polar residues" evidence="14">
    <location>
        <begin position="542"/>
        <end position="551"/>
    </location>
</feature>
<feature type="compositionally biased region" description="Polar residues" evidence="14">
    <location>
        <begin position="622"/>
        <end position="633"/>
    </location>
</feature>